<organism evidence="3 4">
    <name type="scientific">Rosistilla ulvae</name>
    <dbReference type="NCBI Taxonomy" id="1930277"/>
    <lineage>
        <taxon>Bacteria</taxon>
        <taxon>Pseudomonadati</taxon>
        <taxon>Planctomycetota</taxon>
        <taxon>Planctomycetia</taxon>
        <taxon>Pirellulales</taxon>
        <taxon>Pirellulaceae</taxon>
        <taxon>Rosistilla</taxon>
    </lineage>
</organism>
<feature type="domain" description="Transposase (putative) YhgA-like" evidence="2">
    <location>
        <begin position="9"/>
        <end position="203"/>
    </location>
</feature>
<protein>
    <submittedName>
        <fullName evidence="3">Putative transposase</fullName>
    </submittedName>
</protein>
<dbReference type="InterPro" id="IPR051699">
    <property type="entry name" value="Rpn/YhgA-like_nuclease"/>
</dbReference>
<name>A0A517M4G3_9BACT</name>
<dbReference type="Pfam" id="PF04754">
    <property type="entry name" value="Transposase_31"/>
    <property type="match status" value="1"/>
</dbReference>
<evidence type="ECO:0000256" key="1">
    <source>
        <dbReference type="ARBA" id="ARBA00009787"/>
    </source>
</evidence>
<dbReference type="PANTHER" id="PTHR34611">
    <property type="match status" value="1"/>
</dbReference>
<comment type="similarity">
    <text evidence="1">Belongs to the Rpn/YhgA-like nuclease family.</text>
</comment>
<evidence type="ECO:0000259" key="2">
    <source>
        <dbReference type="Pfam" id="PF04754"/>
    </source>
</evidence>
<proteinExistence type="inferred from homology"/>
<dbReference type="KEGG" id="ruv:EC9_39620"/>
<dbReference type="InterPro" id="IPR006842">
    <property type="entry name" value="Transposase_31"/>
</dbReference>
<dbReference type="OrthoDB" id="270715at2"/>
<dbReference type="GO" id="GO:1990238">
    <property type="term" value="F:double-stranded DNA endonuclease activity"/>
    <property type="evidence" value="ECO:0007669"/>
    <property type="project" value="TreeGrafter"/>
</dbReference>
<dbReference type="GO" id="GO:0006310">
    <property type="term" value="P:DNA recombination"/>
    <property type="evidence" value="ECO:0007669"/>
    <property type="project" value="TreeGrafter"/>
</dbReference>
<gene>
    <name evidence="3" type="ORF">EC9_39620</name>
</gene>
<dbReference type="Proteomes" id="UP000319557">
    <property type="component" value="Chromosome"/>
</dbReference>
<dbReference type="InterPro" id="IPR010106">
    <property type="entry name" value="RpnA"/>
</dbReference>
<sequence length="324" mass="36880">MGGDESLQNPHDRFIRHFLAEIDHVRELVAWQLPAAVVDQLDLASIQPAKQSFVNKTLREDLSDLVFNVHLAHDAGEAMVVLLFEHKSAPDEMTPFQVLRYMVEICQERHRNGQPLCCVIPIILYHGPRPWRVARSIQELIDVPEPLKPYIPQFSLPLIDLSQCSDEELRGKSIFLATMTLLKYIKRDELPEQLPEIFSLYRQLLPPATALESLEVVLRYLINGTDRVTREDLSAVVAKTLQQQGTSLMPTIAEQWLQEGIEQGIEKGIERGREQGELIGKIQAFQAVLGRETSQRDALSKLPIDELMRIVAELTKAIEENRAR</sequence>
<evidence type="ECO:0000313" key="4">
    <source>
        <dbReference type="Proteomes" id="UP000319557"/>
    </source>
</evidence>
<reference evidence="3 4" key="1">
    <citation type="submission" date="2019-02" db="EMBL/GenBank/DDBJ databases">
        <title>Deep-cultivation of Planctomycetes and their phenomic and genomic characterization uncovers novel biology.</title>
        <authorList>
            <person name="Wiegand S."/>
            <person name="Jogler M."/>
            <person name="Boedeker C."/>
            <person name="Pinto D."/>
            <person name="Vollmers J."/>
            <person name="Rivas-Marin E."/>
            <person name="Kohn T."/>
            <person name="Peeters S.H."/>
            <person name="Heuer A."/>
            <person name="Rast P."/>
            <person name="Oberbeckmann S."/>
            <person name="Bunk B."/>
            <person name="Jeske O."/>
            <person name="Meyerdierks A."/>
            <person name="Storesund J.E."/>
            <person name="Kallscheuer N."/>
            <person name="Luecker S."/>
            <person name="Lage O.M."/>
            <person name="Pohl T."/>
            <person name="Merkel B.J."/>
            <person name="Hornburger P."/>
            <person name="Mueller R.-W."/>
            <person name="Bruemmer F."/>
            <person name="Labrenz M."/>
            <person name="Spormann A.M."/>
            <person name="Op den Camp H."/>
            <person name="Overmann J."/>
            <person name="Amann R."/>
            <person name="Jetten M.S.M."/>
            <person name="Mascher T."/>
            <person name="Medema M.H."/>
            <person name="Devos D.P."/>
            <person name="Kaster A.-K."/>
            <person name="Ovreas L."/>
            <person name="Rohde M."/>
            <person name="Galperin M.Y."/>
            <person name="Jogler C."/>
        </authorList>
    </citation>
    <scope>NUCLEOTIDE SEQUENCE [LARGE SCALE GENOMIC DNA]</scope>
    <source>
        <strain evidence="3 4">EC9</strain>
    </source>
</reference>
<dbReference type="EMBL" id="CP036261">
    <property type="protein sequence ID" value="QDS89762.1"/>
    <property type="molecule type" value="Genomic_DNA"/>
</dbReference>
<dbReference type="RefSeq" id="WP_145347676.1">
    <property type="nucleotide sequence ID" value="NZ_CP036261.1"/>
</dbReference>
<dbReference type="NCBIfam" id="TIGR01784">
    <property type="entry name" value="T_den_put_tspse"/>
    <property type="match status" value="1"/>
</dbReference>
<accession>A0A517M4G3</accession>
<evidence type="ECO:0000313" key="3">
    <source>
        <dbReference type="EMBL" id="QDS89762.1"/>
    </source>
</evidence>
<dbReference type="PANTHER" id="PTHR34611:SF2">
    <property type="entry name" value="INACTIVE RECOMBINATION-PROMOTING NUCLEASE-LIKE PROTEIN RPNE-RELATED"/>
    <property type="match status" value="1"/>
</dbReference>
<keyword evidence="4" id="KW-1185">Reference proteome</keyword>
<dbReference type="AlphaFoldDB" id="A0A517M4G3"/>